<keyword evidence="1" id="KW-0378">Hydrolase</keyword>
<dbReference type="SMART" id="SM00487">
    <property type="entry name" value="DEXDc"/>
    <property type="match status" value="1"/>
</dbReference>
<dbReference type="Gene3D" id="3.40.50.10810">
    <property type="entry name" value="Tandem AAA-ATPase domain"/>
    <property type="match status" value="1"/>
</dbReference>
<name>A0ABP6A4K8_9ACTN</name>
<keyword evidence="4" id="KW-0067">ATP-binding</keyword>
<accession>A0ABP6A4K8</accession>
<dbReference type="InterPro" id="IPR027417">
    <property type="entry name" value="P-loop_NTPase"/>
</dbReference>
<sequence length="1011" mass="108532">MLTLHGAWLDRSLAVWAEDPDAASMPVTRRAAKAAPSHPFAATAQQLANLVDGEPAEIVLELPSYRSGPVPSPEVELARPGRAARPGRWRVPVVLLPPDQALSLLTAVDAHATDDDLRPATSLRFLGLLSSHAVGLVRRGRLLPQLVAEADGHSGRWRPVLTGADLNAYRELTLAMPRVCVAEPVAAGDGSDATAARVVGAALDALVDAAARVAMPDRLLRWARPGAKAALADRWLWSLTAADAQVGPTDPTAATALAADLARWLAAANETDATFRLTFRLVEPVDEPVDNSVDNPVDEWRVEFSLQSRADPSLALSAADLWAGARHPGLPERPDEALLAGLGRAVRLFPALDSALRESAPEALVTDAAGAFAFLRDSAPLLAAAGFGVQLPAWAGRRGLGLRLSTRTAASPASPGAVVAGGVGVEQLVDFRLELALGDETVTEAELAELARLKAPLIKVRGRWVELDEGQLRSALALLRRRRSGRMTAAEALREVAAGGEADLPLVAVDADGLLGELLAGDARLTPTPTPPGFVGQLRPYQERGLSWLSFLSSIGIGGILADDMGLGKSPSTLSLLARERSGGAQVGATLLICPMSLVSNWQKETARFTPGLRVYVHHGTGRHRDAELTAAIADHDLVITTYGTALRDVASLAAHTWERVVCDEAQAIKNSNSRQARAVRAIGARSRLALTGTPVENHLAELWSLMEFCNPGLLGPVAAFRQRYQEPIEARGDADAAAALRRATGPLILRRLKTDKSIIDDLPEKQEMKVWCPLTTEQASLYKAVTEQMLAVIEGSEGIERRGNVIAAMTRLKQVCNHPAHVLKDGSRLAGRSGKLARLEELAAEIVADGDKALVFTQYAEWGTMLRPHLEARLDRPVLWLHGGLSKKQRDALVDRFQHDDQPMIFLLSLKAAGTGLNLTAANHVVHFDRWWNPAVEDQATDRAFRIGQRRDVQVRKFLCAGTLEERIDAMIERKKALAESVVGAGEAWVSELSTGQLRELFALDESAVA</sequence>
<evidence type="ECO:0000256" key="1">
    <source>
        <dbReference type="ARBA" id="ARBA00022801"/>
    </source>
</evidence>
<dbReference type="InterPro" id="IPR014001">
    <property type="entry name" value="Helicase_ATP-bd"/>
</dbReference>
<dbReference type="InterPro" id="IPR022138">
    <property type="entry name" value="DUF3670"/>
</dbReference>
<dbReference type="InterPro" id="IPR050496">
    <property type="entry name" value="SNF2_RAD54_helicase_repair"/>
</dbReference>
<feature type="domain" description="Helicase C-terminal" evidence="3">
    <location>
        <begin position="839"/>
        <end position="995"/>
    </location>
</feature>
<dbReference type="InterPro" id="IPR001650">
    <property type="entry name" value="Helicase_C-like"/>
</dbReference>
<feature type="domain" description="Helicase ATP-binding" evidence="2">
    <location>
        <begin position="550"/>
        <end position="713"/>
    </location>
</feature>
<evidence type="ECO:0000259" key="3">
    <source>
        <dbReference type="PROSITE" id="PS51194"/>
    </source>
</evidence>
<dbReference type="InterPro" id="IPR038718">
    <property type="entry name" value="SNF2-like_sf"/>
</dbReference>
<protein>
    <submittedName>
        <fullName evidence="4">DEAD/DEAH box helicase</fullName>
    </submittedName>
</protein>
<evidence type="ECO:0000259" key="2">
    <source>
        <dbReference type="PROSITE" id="PS51192"/>
    </source>
</evidence>
<organism evidence="4 5">
    <name type="scientific">Pilimelia columellifera subsp. columellifera</name>
    <dbReference type="NCBI Taxonomy" id="706583"/>
    <lineage>
        <taxon>Bacteria</taxon>
        <taxon>Bacillati</taxon>
        <taxon>Actinomycetota</taxon>
        <taxon>Actinomycetes</taxon>
        <taxon>Micromonosporales</taxon>
        <taxon>Micromonosporaceae</taxon>
        <taxon>Pilimelia</taxon>
    </lineage>
</organism>
<dbReference type="EMBL" id="BAAARY010000001">
    <property type="protein sequence ID" value="GAA2510546.1"/>
    <property type="molecule type" value="Genomic_DNA"/>
</dbReference>
<proteinExistence type="predicted"/>
<dbReference type="Pfam" id="PF12419">
    <property type="entry name" value="DUF3670"/>
    <property type="match status" value="1"/>
</dbReference>
<dbReference type="InterPro" id="IPR000330">
    <property type="entry name" value="SNF2_N"/>
</dbReference>
<dbReference type="PROSITE" id="PS51194">
    <property type="entry name" value="HELICASE_CTER"/>
    <property type="match status" value="1"/>
</dbReference>
<keyword evidence="4" id="KW-0347">Helicase</keyword>
<evidence type="ECO:0000313" key="5">
    <source>
        <dbReference type="Proteomes" id="UP001499978"/>
    </source>
</evidence>
<evidence type="ECO:0000313" key="4">
    <source>
        <dbReference type="EMBL" id="GAA2510546.1"/>
    </source>
</evidence>
<reference evidence="5" key="1">
    <citation type="journal article" date="2019" name="Int. J. Syst. Evol. Microbiol.">
        <title>The Global Catalogue of Microorganisms (GCM) 10K type strain sequencing project: providing services to taxonomists for standard genome sequencing and annotation.</title>
        <authorList>
            <consortium name="The Broad Institute Genomics Platform"/>
            <consortium name="The Broad Institute Genome Sequencing Center for Infectious Disease"/>
            <person name="Wu L."/>
            <person name="Ma J."/>
        </authorList>
    </citation>
    <scope>NUCLEOTIDE SEQUENCE [LARGE SCALE GENOMIC DNA]</scope>
    <source>
        <strain evidence="5">JCM 3367</strain>
    </source>
</reference>
<dbReference type="Proteomes" id="UP001499978">
    <property type="component" value="Unassembled WGS sequence"/>
</dbReference>
<dbReference type="PANTHER" id="PTHR45629">
    <property type="entry name" value="SNF2/RAD54 FAMILY MEMBER"/>
    <property type="match status" value="1"/>
</dbReference>
<dbReference type="SUPFAM" id="SSF52540">
    <property type="entry name" value="P-loop containing nucleoside triphosphate hydrolases"/>
    <property type="match status" value="2"/>
</dbReference>
<dbReference type="PROSITE" id="PS51192">
    <property type="entry name" value="HELICASE_ATP_BIND_1"/>
    <property type="match status" value="1"/>
</dbReference>
<dbReference type="Pfam" id="PF00271">
    <property type="entry name" value="Helicase_C"/>
    <property type="match status" value="1"/>
</dbReference>
<dbReference type="PANTHER" id="PTHR45629:SF7">
    <property type="entry name" value="DNA EXCISION REPAIR PROTEIN ERCC-6-RELATED"/>
    <property type="match status" value="1"/>
</dbReference>
<comment type="caution">
    <text evidence="4">The sequence shown here is derived from an EMBL/GenBank/DDBJ whole genome shotgun (WGS) entry which is preliminary data.</text>
</comment>
<dbReference type="SMART" id="SM00490">
    <property type="entry name" value="HELICc"/>
    <property type="match status" value="1"/>
</dbReference>
<dbReference type="CDD" id="cd18793">
    <property type="entry name" value="SF2_C_SNF"/>
    <property type="match status" value="1"/>
</dbReference>
<gene>
    <name evidence="4" type="ORF">GCM10010201_01560</name>
</gene>
<dbReference type="RefSeq" id="WP_344166740.1">
    <property type="nucleotide sequence ID" value="NZ_BAAARY010000001.1"/>
</dbReference>
<dbReference type="GO" id="GO:0004386">
    <property type="term" value="F:helicase activity"/>
    <property type="evidence" value="ECO:0007669"/>
    <property type="project" value="UniProtKB-KW"/>
</dbReference>
<dbReference type="InterPro" id="IPR049730">
    <property type="entry name" value="SNF2/RAD54-like_C"/>
</dbReference>
<keyword evidence="4" id="KW-0547">Nucleotide-binding</keyword>
<dbReference type="Pfam" id="PF00176">
    <property type="entry name" value="SNF2-rel_dom"/>
    <property type="match status" value="1"/>
</dbReference>
<dbReference type="Gene3D" id="3.40.50.300">
    <property type="entry name" value="P-loop containing nucleotide triphosphate hydrolases"/>
    <property type="match status" value="1"/>
</dbReference>
<keyword evidence="5" id="KW-1185">Reference proteome</keyword>